<feature type="region of interest" description="Disordered" evidence="1">
    <location>
        <begin position="225"/>
        <end position="246"/>
    </location>
</feature>
<proteinExistence type="predicted"/>
<dbReference type="RefSeq" id="WP_006926049.1">
    <property type="nucleotide sequence ID" value="NZ_JH725102.1"/>
</dbReference>
<reference evidence="2 3" key="1">
    <citation type="submission" date="2012-03" db="EMBL/GenBank/DDBJ databases">
        <title>The Genome Sequence of Bartonella washoensis 085-0475.</title>
        <authorList>
            <consortium name="The Broad Institute Genome Sequencing Platform"/>
            <consortium name="The Broad Institute Genome Sequencing Center for Infectious Disease"/>
            <person name="Feldgarden M."/>
            <person name="Kirby J."/>
            <person name="Kosoy M."/>
            <person name="Birtles R."/>
            <person name="Probert W.S."/>
            <person name="Chiaraviglio L."/>
            <person name="Young S.K."/>
            <person name="Zeng Q."/>
            <person name="Gargeya S."/>
            <person name="Fitzgerald M."/>
            <person name="Haas B."/>
            <person name="Abouelleil A."/>
            <person name="Alvarado L."/>
            <person name="Arachchi H.M."/>
            <person name="Berlin A."/>
            <person name="Chapman S.B."/>
            <person name="Gearin G."/>
            <person name="Goldberg J."/>
            <person name="Griggs A."/>
            <person name="Gujja S."/>
            <person name="Hansen M."/>
            <person name="Heiman D."/>
            <person name="Howarth C."/>
            <person name="Larimer J."/>
            <person name="Lui A."/>
            <person name="MacDonald P.J.P."/>
            <person name="McCowen C."/>
            <person name="Montmayeur A."/>
            <person name="Murphy C."/>
            <person name="Neiman D."/>
            <person name="Pearson M."/>
            <person name="Priest M."/>
            <person name="Roberts A."/>
            <person name="Saif S."/>
            <person name="Shea T."/>
            <person name="Sisk P."/>
            <person name="Stolte C."/>
            <person name="Sykes S."/>
            <person name="Wortman J."/>
            <person name="Nusbaum C."/>
            <person name="Birren B."/>
        </authorList>
    </citation>
    <scope>NUCLEOTIDE SEQUENCE [LARGE SCALE GENOMIC DNA]</scope>
    <source>
        <strain evidence="2 3">085-0475</strain>
    </source>
</reference>
<accession>J1JJR9</accession>
<dbReference type="Proteomes" id="UP000002646">
    <property type="component" value="Unassembled WGS sequence"/>
</dbReference>
<organism evidence="2 3">
    <name type="scientific">Cardidatus Bartonella washoeensis 085-0475</name>
    <dbReference type="NCBI Taxonomy" id="1094564"/>
    <lineage>
        <taxon>Bacteria</taxon>
        <taxon>Pseudomonadati</taxon>
        <taxon>Pseudomonadota</taxon>
        <taxon>Alphaproteobacteria</taxon>
        <taxon>Hyphomicrobiales</taxon>
        <taxon>Bartonellaceae</taxon>
        <taxon>Bartonella</taxon>
    </lineage>
</organism>
<evidence type="ECO:0000256" key="1">
    <source>
        <dbReference type="SAM" id="MobiDB-lite"/>
    </source>
</evidence>
<protein>
    <submittedName>
        <fullName evidence="2">Uncharacterized protein</fullName>
    </submittedName>
</protein>
<gene>
    <name evidence="2" type="ORF">MCW_01243</name>
</gene>
<dbReference type="PATRIC" id="fig|1094564.3.peg.1415"/>
<dbReference type="HOGENOM" id="CLU_617732_0_0_5"/>
<evidence type="ECO:0000313" key="2">
    <source>
        <dbReference type="EMBL" id="EJF84430.1"/>
    </source>
</evidence>
<feature type="region of interest" description="Disordered" evidence="1">
    <location>
        <begin position="263"/>
        <end position="323"/>
    </location>
</feature>
<dbReference type="STRING" id="1094564.MCW_01243"/>
<comment type="caution">
    <text evidence="2">The sequence shown here is derived from an EMBL/GenBank/DDBJ whole genome shotgun (WGS) entry which is preliminary data.</text>
</comment>
<feature type="region of interest" description="Disordered" evidence="1">
    <location>
        <begin position="161"/>
        <end position="181"/>
    </location>
</feature>
<dbReference type="AlphaFoldDB" id="J1JJR9"/>
<dbReference type="OrthoDB" id="7161229at2"/>
<feature type="region of interest" description="Disordered" evidence="1">
    <location>
        <begin position="193"/>
        <end position="213"/>
    </location>
</feature>
<evidence type="ECO:0000313" key="3">
    <source>
        <dbReference type="Proteomes" id="UP000002646"/>
    </source>
</evidence>
<dbReference type="EMBL" id="AILX01000017">
    <property type="protein sequence ID" value="EJF84430.1"/>
    <property type="molecule type" value="Genomic_DNA"/>
</dbReference>
<sequence>MNKDSYHSMKRGLALSLAAHVIFLSWGAVQLINPVSLPQQFEAIPITLAPLSREFSSKQGALNAPVAAISAVKPTTKPQEKEEALHFGEGQVDSLAPFKRDEKPRLVETTPLPSGEEKELQKSVPPPKAQELLETKAEKVPEVPQEVAEKAVPEEIPEALQQSLEKAVPEASEEMPQEVAKKAVPEEIPEALQQSLEKAVPEASEEMPQEVAKKAVPEEIPEALQQSLEKAVPEAPEEMPQEVAEKAVPEEIPEALQQSLEKVVPEASREMRENEEVPLPQMTSKAQKMPVEQVPIRQKVPKVAHSDRAPLPQFKPKPTKQSTTQNVQIAKKQNQQMAEQTIEDILAMEEKNLLNRARTQGGGAKRSSEPEALGARKKINDTTKMAQTLVNIVGECIQKKLKLVALGGNFKNRPVVRLQFYLNREGMVVGDPIIESLSGEESQQTIMIRQVYAAVFSCQPYTDLPRDQYDLWGQGFDFTVDPLQEITQ</sequence>
<feature type="compositionally biased region" description="Basic and acidic residues" evidence="1">
    <location>
        <begin position="263"/>
        <end position="275"/>
    </location>
</feature>
<name>J1JJR9_9HYPH</name>
<feature type="region of interest" description="Disordered" evidence="1">
    <location>
        <begin position="73"/>
        <end position="128"/>
    </location>
</feature>